<comment type="caution">
    <text evidence="1">The sequence shown here is derived from an EMBL/GenBank/DDBJ whole genome shotgun (WGS) entry which is preliminary data.</text>
</comment>
<dbReference type="RefSeq" id="WP_248936297.1">
    <property type="nucleotide sequence ID" value="NZ_JAKILF010000004.1"/>
</dbReference>
<protein>
    <recommendedName>
        <fullName evidence="3">Glycoside hydrolase 123 C-terminal domain-containing protein</fullName>
    </recommendedName>
</protein>
<sequence length="799" mass="88701">MTFTPKDAEKLTGAVDLMITGINQSSEPSIVVLRLDDKEKAPYHDRVNLERVVPPGKFTLNQLLGGLETPGKRPLIIHQLKQIIVFAADPDTVRLTGAKLVQHPPLPDGSVGWDLGPKGSALWPGFQPLPPFNTMLRGKHMRAIDRGGKMQASEGLTTDGIQGLEGIKLPLAAGPWAITLWLRDPGEWEYLPPVYQRQITVNDTLVSSLNLSADDWVEQVYLGRQWPEANPADSGYIRYADGPNSKVTFLVYSQGQGIDISISGNMPHAGYVSAILAEPAKDRQILMTTRVQDASDLPVLVQVEQGREFWWRNNWPLSESFKVKKPRASNKLNGIEWLEKPPQKAAPGSWFNASFRLPPELSLLDLQITTPTSGNRALPVQLRYGHWRWQRSALKSTLLRASDTYLKSGLPPSKTHPGGRKIHLRVKVPQSAPGGTYTGNIEVVSNKGRVELPLQVDVMDSPLPGVTQTIGVYLEHQVQYGWFKQTQALSQAALECDLKFLRGQGLTSVAPPLPTPSDPQGIAAMVDAITTLRRNGFDAPVLAYTPLKRLIAAMGVDQAATVIANLSRQLSSKQLPEPVWVSADEPSNADSINDLEASFRYVKAFSPQSRLAGHLNNSGDRKWLNKFDLLLLNDGFGIDKDQLASIPSSNEVWLYNLSPRRHAAGFYLWQIGAEGLMLWHARMPTADPFNPTDGRESDIQFLYPSVSPCPLQHDVDQGLFELTDGINDLQWLTWLEQRAKSDRQAGKLLRQLRKQVPDNWEEMSRVPVSTLNKWRDRIIALSIKSEAKTASQIANMTPQ</sequence>
<evidence type="ECO:0000313" key="2">
    <source>
        <dbReference type="Proteomes" id="UP001595621"/>
    </source>
</evidence>
<dbReference type="Proteomes" id="UP001595621">
    <property type="component" value="Unassembled WGS sequence"/>
</dbReference>
<accession>A0ABV7GE40</accession>
<gene>
    <name evidence="1" type="ORF">ACFOE0_16680</name>
</gene>
<organism evidence="1 2">
    <name type="scientific">Shewanella submarina</name>
    <dbReference type="NCBI Taxonomy" id="2016376"/>
    <lineage>
        <taxon>Bacteria</taxon>
        <taxon>Pseudomonadati</taxon>
        <taxon>Pseudomonadota</taxon>
        <taxon>Gammaproteobacteria</taxon>
        <taxon>Alteromonadales</taxon>
        <taxon>Shewanellaceae</taxon>
        <taxon>Shewanella</taxon>
    </lineage>
</organism>
<reference evidence="2" key="1">
    <citation type="journal article" date="2019" name="Int. J. Syst. Evol. Microbiol.">
        <title>The Global Catalogue of Microorganisms (GCM) 10K type strain sequencing project: providing services to taxonomists for standard genome sequencing and annotation.</title>
        <authorList>
            <consortium name="The Broad Institute Genomics Platform"/>
            <consortium name="The Broad Institute Genome Sequencing Center for Infectious Disease"/>
            <person name="Wu L."/>
            <person name="Ma J."/>
        </authorList>
    </citation>
    <scope>NUCLEOTIDE SEQUENCE [LARGE SCALE GENOMIC DNA]</scope>
    <source>
        <strain evidence="2">KCTC 52277</strain>
    </source>
</reference>
<name>A0ABV7GE40_9GAMM</name>
<evidence type="ECO:0008006" key="3">
    <source>
        <dbReference type="Google" id="ProtNLM"/>
    </source>
</evidence>
<proteinExistence type="predicted"/>
<keyword evidence="2" id="KW-1185">Reference proteome</keyword>
<evidence type="ECO:0000313" key="1">
    <source>
        <dbReference type="EMBL" id="MFC3139803.1"/>
    </source>
</evidence>
<dbReference type="EMBL" id="JBHRTD010000017">
    <property type="protein sequence ID" value="MFC3139803.1"/>
    <property type="molecule type" value="Genomic_DNA"/>
</dbReference>